<dbReference type="GO" id="GO:0046983">
    <property type="term" value="F:protein dimerization activity"/>
    <property type="evidence" value="ECO:0007669"/>
    <property type="project" value="InterPro"/>
</dbReference>
<dbReference type="GO" id="GO:0006355">
    <property type="term" value="P:regulation of DNA-templated transcription"/>
    <property type="evidence" value="ECO:0007669"/>
    <property type="project" value="InterPro"/>
</dbReference>
<keyword evidence="2" id="KW-0238">DNA-binding</keyword>
<dbReference type="Proteomes" id="UP000479114">
    <property type="component" value="Chromosome"/>
</dbReference>
<dbReference type="InterPro" id="IPR036281">
    <property type="entry name" value="SinR/SinI_dimer_dom_sf"/>
</dbReference>
<dbReference type="KEGG" id="prz:GZH47_12150"/>
<protein>
    <submittedName>
        <fullName evidence="2">DNA-binding anti-repressor SinI</fullName>
    </submittedName>
</protein>
<proteinExistence type="predicted"/>
<dbReference type="GO" id="GO:0003677">
    <property type="term" value="F:DNA binding"/>
    <property type="evidence" value="ECO:0007669"/>
    <property type="project" value="UniProtKB-KW"/>
</dbReference>
<name>A0A6C0NZ41_9BACL</name>
<evidence type="ECO:0000259" key="1">
    <source>
        <dbReference type="PROSITE" id="PS51500"/>
    </source>
</evidence>
<feature type="domain" description="Sin" evidence="1">
    <location>
        <begin position="1"/>
        <end position="39"/>
    </location>
</feature>
<dbReference type="InterPro" id="IPR010981">
    <property type="entry name" value="SinR/SinI_dimer_dom"/>
</dbReference>
<dbReference type="SUPFAM" id="SSF47406">
    <property type="entry name" value="SinR repressor dimerisation domain-like"/>
    <property type="match status" value="1"/>
</dbReference>
<dbReference type="Pfam" id="PF08671">
    <property type="entry name" value="SinI"/>
    <property type="match status" value="1"/>
</dbReference>
<sequence length="48" mass="5530">MFTSAKDEAAKREWITLLLQAKELGLTVEEIRSFIEASNNVSDYRRQA</sequence>
<keyword evidence="3" id="KW-1185">Reference proteome</keyword>
<dbReference type="EMBL" id="CP048286">
    <property type="protein sequence ID" value="QHW31520.1"/>
    <property type="molecule type" value="Genomic_DNA"/>
</dbReference>
<evidence type="ECO:0000313" key="3">
    <source>
        <dbReference type="Proteomes" id="UP000479114"/>
    </source>
</evidence>
<reference evidence="2 3" key="1">
    <citation type="submission" date="2020-02" db="EMBL/GenBank/DDBJ databases">
        <title>Paenibacillus sp. nov., isolated from rhizosphere soil of tomato.</title>
        <authorList>
            <person name="Weon H.-Y."/>
            <person name="Lee S.A."/>
        </authorList>
    </citation>
    <scope>NUCLEOTIDE SEQUENCE [LARGE SCALE GENOMIC DNA]</scope>
    <source>
        <strain evidence="2 3">14171R-81</strain>
    </source>
</reference>
<evidence type="ECO:0000313" key="2">
    <source>
        <dbReference type="EMBL" id="QHW31520.1"/>
    </source>
</evidence>
<accession>A0A6C0NZ41</accession>
<dbReference type="RefSeq" id="WP_162640327.1">
    <property type="nucleotide sequence ID" value="NZ_CP048286.1"/>
</dbReference>
<organism evidence="2 3">
    <name type="scientific">Paenibacillus rhizovicinus</name>
    <dbReference type="NCBI Taxonomy" id="2704463"/>
    <lineage>
        <taxon>Bacteria</taxon>
        <taxon>Bacillati</taxon>
        <taxon>Bacillota</taxon>
        <taxon>Bacilli</taxon>
        <taxon>Bacillales</taxon>
        <taxon>Paenibacillaceae</taxon>
        <taxon>Paenibacillus</taxon>
    </lineage>
</organism>
<dbReference type="PROSITE" id="PS51500">
    <property type="entry name" value="SIN"/>
    <property type="match status" value="1"/>
</dbReference>
<dbReference type="AlphaFoldDB" id="A0A6C0NZ41"/>
<gene>
    <name evidence="2" type="primary">sinI</name>
    <name evidence="2" type="ORF">GZH47_12150</name>
</gene>